<name>A0AAW0I541_MYOGA</name>
<dbReference type="Proteomes" id="UP001488838">
    <property type="component" value="Unassembled WGS sequence"/>
</dbReference>
<accession>A0AAW0I541</accession>
<gene>
    <name evidence="1" type="ORF">U0070_025597</name>
</gene>
<organism evidence="1 2">
    <name type="scientific">Myodes glareolus</name>
    <name type="common">Bank vole</name>
    <name type="synonym">Clethrionomys glareolus</name>
    <dbReference type="NCBI Taxonomy" id="447135"/>
    <lineage>
        <taxon>Eukaryota</taxon>
        <taxon>Metazoa</taxon>
        <taxon>Chordata</taxon>
        <taxon>Craniata</taxon>
        <taxon>Vertebrata</taxon>
        <taxon>Euteleostomi</taxon>
        <taxon>Mammalia</taxon>
        <taxon>Eutheria</taxon>
        <taxon>Euarchontoglires</taxon>
        <taxon>Glires</taxon>
        <taxon>Rodentia</taxon>
        <taxon>Myomorpha</taxon>
        <taxon>Muroidea</taxon>
        <taxon>Cricetidae</taxon>
        <taxon>Arvicolinae</taxon>
        <taxon>Myodes</taxon>
    </lineage>
</organism>
<keyword evidence="2" id="KW-1185">Reference proteome</keyword>
<evidence type="ECO:0000313" key="1">
    <source>
        <dbReference type="EMBL" id="KAK7809188.1"/>
    </source>
</evidence>
<dbReference type="AlphaFoldDB" id="A0AAW0I541"/>
<dbReference type="EMBL" id="JBBHLL010000218">
    <property type="protein sequence ID" value="KAK7809188.1"/>
    <property type="molecule type" value="Genomic_DNA"/>
</dbReference>
<comment type="caution">
    <text evidence="1">The sequence shown here is derived from an EMBL/GenBank/DDBJ whole genome shotgun (WGS) entry which is preliminary data.</text>
</comment>
<protein>
    <submittedName>
        <fullName evidence="1">Uncharacterized protein</fullName>
    </submittedName>
</protein>
<reference evidence="1 2" key="1">
    <citation type="journal article" date="2023" name="bioRxiv">
        <title>Conserved and derived expression patterns and positive selection on dental genes reveal complex evolutionary context of ever-growing rodent molars.</title>
        <authorList>
            <person name="Calamari Z.T."/>
            <person name="Song A."/>
            <person name="Cohen E."/>
            <person name="Akter M."/>
            <person name="Roy R.D."/>
            <person name="Hallikas O."/>
            <person name="Christensen M.M."/>
            <person name="Li P."/>
            <person name="Marangoni P."/>
            <person name="Jernvall J."/>
            <person name="Klein O.D."/>
        </authorList>
    </citation>
    <scope>NUCLEOTIDE SEQUENCE [LARGE SCALE GENOMIC DNA]</scope>
    <source>
        <strain evidence="1">V071</strain>
    </source>
</reference>
<evidence type="ECO:0000313" key="2">
    <source>
        <dbReference type="Proteomes" id="UP001488838"/>
    </source>
</evidence>
<proteinExistence type="predicted"/>
<sequence>MSKCFCISLSGSNRFLIFSSGLGPGGQPPFPGGSWYQGVFNASILVDIAGGSQVVTSLVYIASSRTARAT</sequence>